<organism evidence="2 3">
    <name type="scientific">Exilibacterium tricleocarpae</name>
    <dbReference type="NCBI Taxonomy" id="2591008"/>
    <lineage>
        <taxon>Bacteria</taxon>
        <taxon>Pseudomonadati</taxon>
        <taxon>Pseudomonadota</taxon>
        <taxon>Gammaproteobacteria</taxon>
        <taxon>Cellvibrionales</taxon>
        <taxon>Cellvibrionaceae</taxon>
        <taxon>Exilibacterium</taxon>
    </lineage>
</organism>
<dbReference type="PANTHER" id="PTHR42695">
    <property type="entry name" value="GLUTAMINE AMIDOTRANSFERASE YLR126C-RELATED"/>
    <property type="match status" value="1"/>
</dbReference>
<reference evidence="2 3" key="1">
    <citation type="submission" date="2019-06" db="EMBL/GenBank/DDBJ databases">
        <title>Whole genome sequence for Cellvibrionaceae sp. R142.</title>
        <authorList>
            <person name="Wang G."/>
        </authorList>
    </citation>
    <scope>NUCLEOTIDE SEQUENCE [LARGE SCALE GENOMIC DNA]</scope>
    <source>
        <strain evidence="2 3">R142</strain>
    </source>
</reference>
<dbReference type="AlphaFoldDB" id="A0A545TNG8"/>
<dbReference type="SUPFAM" id="SSF52317">
    <property type="entry name" value="Class I glutamine amidotransferase-like"/>
    <property type="match status" value="1"/>
</dbReference>
<dbReference type="GO" id="GO:0016740">
    <property type="term" value="F:transferase activity"/>
    <property type="evidence" value="ECO:0007669"/>
    <property type="project" value="UniProtKB-KW"/>
</dbReference>
<name>A0A545TNG8_9GAMM</name>
<dbReference type="Proteomes" id="UP000319732">
    <property type="component" value="Unassembled WGS sequence"/>
</dbReference>
<dbReference type="CDD" id="cd01741">
    <property type="entry name" value="GATase1_1"/>
    <property type="match status" value="1"/>
</dbReference>
<feature type="domain" description="Glutamine amidotransferase" evidence="1">
    <location>
        <begin position="51"/>
        <end position="212"/>
    </location>
</feature>
<dbReference type="OrthoDB" id="9813383at2"/>
<keyword evidence="3" id="KW-1185">Reference proteome</keyword>
<dbReference type="PANTHER" id="PTHR42695:SF5">
    <property type="entry name" value="GLUTAMINE AMIDOTRANSFERASE YLR126C-RELATED"/>
    <property type="match status" value="1"/>
</dbReference>
<dbReference type="InterPro" id="IPR044992">
    <property type="entry name" value="ChyE-like"/>
</dbReference>
<evidence type="ECO:0000313" key="2">
    <source>
        <dbReference type="EMBL" id="TQV78765.1"/>
    </source>
</evidence>
<dbReference type="Gene3D" id="3.40.50.880">
    <property type="match status" value="1"/>
</dbReference>
<sequence>MSRVYRCMNTKPLLIIDGNKRESNQQQAAMGGMATGEGYAAVLRRIDPAVQYTIVQPAYDDYQKPTFGPDDYRGAVITGSALHVYDAVPEVERQLALAAEVFDCGIPVFGSCWGLQVASTVLGGRVRANPRGRELGIARGICANQQGGEHPLLAGKGPVYDAVAIHTDEVVELPAGATLLASNTISEVQAVVIEQGDKRFWGVQYHPEFSLFDIGTIFLRYGEGLIADGFFTSLPALESLVRDFHSLDQKPDQLALSWRYGLSASVLDFDLRTRELRNWLQALG</sequence>
<proteinExistence type="predicted"/>
<protein>
    <submittedName>
        <fullName evidence="2">Type 1 glutamine amidotransferase</fullName>
    </submittedName>
</protein>
<evidence type="ECO:0000259" key="1">
    <source>
        <dbReference type="Pfam" id="PF00117"/>
    </source>
</evidence>
<dbReference type="GO" id="GO:0005829">
    <property type="term" value="C:cytosol"/>
    <property type="evidence" value="ECO:0007669"/>
    <property type="project" value="TreeGrafter"/>
</dbReference>
<comment type="caution">
    <text evidence="2">The sequence shown here is derived from an EMBL/GenBank/DDBJ whole genome shotgun (WGS) entry which is preliminary data.</text>
</comment>
<dbReference type="Pfam" id="PF00117">
    <property type="entry name" value="GATase"/>
    <property type="match status" value="1"/>
</dbReference>
<keyword evidence="2" id="KW-0315">Glutamine amidotransferase</keyword>
<keyword evidence="2" id="KW-0808">Transferase</keyword>
<evidence type="ECO:0000313" key="3">
    <source>
        <dbReference type="Proteomes" id="UP000319732"/>
    </source>
</evidence>
<dbReference type="InterPro" id="IPR029062">
    <property type="entry name" value="Class_I_gatase-like"/>
</dbReference>
<dbReference type="PROSITE" id="PS51273">
    <property type="entry name" value="GATASE_TYPE_1"/>
    <property type="match status" value="1"/>
</dbReference>
<gene>
    <name evidence="2" type="ORF">FKG94_12140</name>
</gene>
<dbReference type="InterPro" id="IPR017926">
    <property type="entry name" value="GATASE"/>
</dbReference>
<accession>A0A545TNG8</accession>
<dbReference type="EMBL" id="VHSG01000012">
    <property type="protein sequence ID" value="TQV78765.1"/>
    <property type="molecule type" value="Genomic_DNA"/>
</dbReference>